<dbReference type="GO" id="GO:0008984">
    <property type="term" value="F:protein-glutamate methylesterase activity"/>
    <property type="evidence" value="ECO:0007669"/>
    <property type="project" value="UniProtKB-UniRule"/>
</dbReference>
<dbReference type="NCBIfam" id="NF001965">
    <property type="entry name" value="PRK00742.1"/>
    <property type="match status" value="1"/>
</dbReference>
<feature type="active site" evidence="5 6">
    <location>
        <position position="292"/>
    </location>
</feature>
<keyword evidence="1 5" id="KW-0963">Cytoplasm</keyword>
<dbReference type="EMBL" id="AWGB01000010">
    <property type="protein sequence ID" value="ESQ92810.1"/>
    <property type="molecule type" value="Genomic_DNA"/>
</dbReference>
<dbReference type="EC" id="3.5.1.44" evidence="5"/>
<evidence type="ECO:0000256" key="2">
    <source>
        <dbReference type="ARBA" id="ARBA00022500"/>
    </source>
</evidence>
<dbReference type="Pfam" id="PF01339">
    <property type="entry name" value="CheB_methylest"/>
    <property type="match status" value="1"/>
</dbReference>
<proteinExistence type="inferred from homology"/>
<dbReference type="RefSeq" id="WP_018082857.1">
    <property type="nucleotide sequence ID" value="NZ_AQWM01000019.1"/>
</dbReference>
<dbReference type="Gene3D" id="3.40.50.180">
    <property type="entry name" value="Methylesterase CheB, C-terminal domain"/>
    <property type="match status" value="1"/>
</dbReference>
<dbReference type="InterPro" id="IPR001789">
    <property type="entry name" value="Sig_transdc_resp-reg_receiver"/>
</dbReference>
<feature type="active site" evidence="5 6">
    <location>
        <position position="170"/>
    </location>
</feature>
<evidence type="ECO:0000256" key="3">
    <source>
        <dbReference type="ARBA" id="ARBA00022801"/>
    </source>
</evidence>
<dbReference type="CDD" id="cd16432">
    <property type="entry name" value="CheB_Rec"/>
    <property type="match status" value="1"/>
</dbReference>
<comment type="PTM">
    <text evidence="5">Phosphorylated by CheA. Phosphorylation of the N-terminal regulatory domain activates the methylesterase activity.</text>
</comment>
<name>V4Q4P4_9CAUL</name>
<sequence>MIRPEYTRPIKVLVVDDSALMRQMLTTVLSSDPGIVVVDTASDPLIARDKIKRCAPDVITLDIEMPRMNGLEFLRRIMTLHPMPVIMISSLTQAGTDVTLKALEMGAVDFIGKPLGFITDGMEAMRDDIIAKVKAAALSRVRVRQAPNPPKSIPLPAASFSGRVIAIGASTGGIPAIASILQDMPSNAPPIVITQHLPEIFTARFAERLNTQCAISVTEAQDGEPLLMGHAYIAPGGQMMRLAKARQGVVINITQEPKVNGFCPSVDVMFDSVAETFGPRAVGALLTGMGQDGARGLMRMCQAGAVTIGQDAESCVVYGMPRAAYEMGAVTHQLPLSRIPSMLLTLCTKPSNAGDICHVLT</sequence>
<dbReference type="GO" id="GO:0006935">
    <property type="term" value="P:chemotaxis"/>
    <property type="evidence" value="ECO:0007669"/>
    <property type="project" value="UniProtKB-UniRule"/>
</dbReference>
<dbReference type="Proteomes" id="UP000017837">
    <property type="component" value="Unassembled WGS sequence"/>
</dbReference>
<dbReference type="Gene3D" id="3.40.50.2300">
    <property type="match status" value="1"/>
</dbReference>
<evidence type="ECO:0000256" key="7">
    <source>
        <dbReference type="PROSITE-ProRule" id="PRU00169"/>
    </source>
</evidence>
<evidence type="ECO:0000313" key="10">
    <source>
        <dbReference type="EMBL" id="ESQ92810.1"/>
    </source>
</evidence>
<keyword evidence="2 5" id="KW-0145">Chemotaxis</keyword>
<gene>
    <name evidence="5" type="primary">cheB</name>
    <name evidence="10" type="ORF">ABENE_06830</name>
</gene>
<dbReference type="Pfam" id="PF00072">
    <property type="entry name" value="Response_reg"/>
    <property type="match status" value="1"/>
</dbReference>
<feature type="modified residue" description="4-aspartylphosphate" evidence="5 7">
    <location>
        <position position="62"/>
    </location>
</feature>
<accession>V4Q4P4</accession>
<evidence type="ECO:0000256" key="1">
    <source>
        <dbReference type="ARBA" id="ARBA00022490"/>
    </source>
</evidence>
<evidence type="ECO:0000256" key="4">
    <source>
        <dbReference type="ARBA" id="ARBA00048267"/>
    </source>
</evidence>
<dbReference type="OrthoDB" id="9793421at2"/>
<dbReference type="NCBIfam" id="NF009206">
    <property type="entry name" value="PRK12555.1"/>
    <property type="match status" value="1"/>
</dbReference>
<dbReference type="SUPFAM" id="SSF52738">
    <property type="entry name" value="Methylesterase CheB, C-terminal domain"/>
    <property type="match status" value="1"/>
</dbReference>
<comment type="similarity">
    <text evidence="5">Belongs to the CheB family.</text>
</comment>
<evidence type="ECO:0000313" key="11">
    <source>
        <dbReference type="Proteomes" id="UP000017837"/>
    </source>
</evidence>
<keyword evidence="3 5" id="KW-0378">Hydrolase</keyword>
<dbReference type="STRING" id="1121022.GCA_000376105_03186"/>
<feature type="domain" description="CheB-type methylesterase" evidence="9">
    <location>
        <begin position="154"/>
        <end position="350"/>
    </location>
</feature>
<dbReference type="PATRIC" id="fig|1121022.4.peg.1362"/>
<protein>
    <recommendedName>
        <fullName evidence="5">Protein-glutamate methylesterase/protein-glutamine glutaminase</fullName>
        <ecNumber evidence="5">3.1.1.61</ecNumber>
        <ecNumber evidence="5">3.5.1.44</ecNumber>
    </recommendedName>
</protein>
<dbReference type="CDD" id="cd17541">
    <property type="entry name" value="REC_CheB-like"/>
    <property type="match status" value="1"/>
</dbReference>
<evidence type="ECO:0000259" key="8">
    <source>
        <dbReference type="PROSITE" id="PS50110"/>
    </source>
</evidence>
<feature type="domain" description="Response regulatory" evidence="8">
    <location>
        <begin position="11"/>
        <end position="128"/>
    </location>
</feature>
<keyword evidence="5 7" id="KW-0597">Phosphoprotein</keyword>
<evidence type="ECO:0000259" key="9">
    <source>
        <dbReference type="PROSITE" id="PS50122"/>
    </source>
</evidence>
<comment type="domain">
    <text evidence="5">Contains a C-terminal catalytic domain, and an N-terminal region which modulates catalytic activity.</text>
</comment>
<dbReference type="PANTHER" id="PTHR42872:SF6">
    <property type="entry name" value="PROTEIN-GLUTAMATE METHYLESTERASE_PROTEIN-GLUTAMINE GLUTAMINASE"/>
    <property type="match status" value="1"/>
</dbReference>
<dbReference type="GO" id="GO:0005737">
    <property type="term" value="C:cytoplasm"/>
    <property type="evidence" value="ECO:0007669"/>
    <property type="project" value="UniProtKB-SubCell"/>
</dbReference>
<dbReference type="SMART" id="SM00448">
    <property type="entry name" value="REC"/>
    <property type="match status" value="1"/>
</dbReference>
<dbReference type="InterPro" id="IPR011006">
    <property type="entry name" value="CheY-like_superfamily"/>
</dbReference>
<comment type="subcellular location">
    <subcellularLocation>
        <location evidence="5">Cytoplasm</location>
    </subcellularLocation>
</comment>
<organism evidence="10 11">
    <name type="scientific">Asticcacaulis benevestitus DSM 16100 = ATCC BAA-896</name>
    <dbReference type="NCBI Taxonomy" id="1121022"/>
    <lineage>
        <taxon>Bacteria</taxon>
        <taxon>Pseudomonadati</taxon>
        <taxon>Pseudomonadota</taxon>
        <taxon>Alphaproteobacteria</taxon>
        <taxon>Caulobacterales</taxon>
        <taxon>Caulobacteraceae</taxon>
        <taxon>Asticcacaulis</taxon>
    </lineage>
</organism>
<dbReference type="GO" id="GO:0050568">
    <property type="term" value="F:protein-glutamine glutaminase activity"/>
    <property type="evidence" value="ECO:0007669"/>
    <property type="project" value="UniProtKB-UniRule"/>
</dbReference>
<dbReference type="PANTHER" id="PTHR42872">
    <property type="entry name" value="PROTEIN-GLUTAMATE METHYLESTERASE/PROTEIN-GLUTAMINE GLUTAMINASE"/>
    <property type="match status" value="1"/>
</dbReference>
<comment type="catalytic activity">
    <reaction evidence="5">
        <text>L-glutaminyl-[protein] + H2O = L-glutamyl-[protein] + NH4(+)</text>
        <dbReference type="Rhea" id="RHEA:16441"/>
        <dbReference type="Rhea" id="RHEA-COMP:10207"/>
        <dbReference type="Rhea" id="RHEA-COMP:10208"/>
        <dbReference type="ChEBI" id="CHEBI:15377"/>
        <dbReference type="ChEBI" id="CHEBI:28938"/>
        <dbReference type="ChEBI" id="CHEBI:29973"/>
        <dbReference type="ChEBI" id="CHEBI:30011"/>
        <dbReference type="EC" id="3.5.1.44"/>
    </reaction>
</comment>
<dbReference type="EC" id="3.1.1.61" evidence="5"/>
<keyword evidence="11" id="KW-1185">Reference proteome</keyword>
<dbReference type="eggNOG" id="COG2201">
    <property type="taxonomic scope" value="Bacteria"/>
</dbReference>
<dbReference type="HAMAP" id="MF_00099">
    <property type="entry name" value="CheB_chemtxs"/>
    <property type="match status" value="1"/>
</dbReference>
<dbReference type="GO" id="GO:0000156">
    <property type="term" value="F:phosphorelay response regulator activity"/>
    <property type="evidence" value="ECO:0007669"/>
    <property type="project" value="InterPro"/>
</dbReference>
<dbReference type="InterPro" id="IPR035909">
    <property type="entry name" value="CheB_C"/>
</dbReference>
<dbReference type="InterPro" id="IPR000673">
    <property type="entry name" value="Sig_transdc_resp-reg_Me-estase"/>
</dbReference>
<evidence type="ECO:0000256" key="6">
    <source>
        <dbReference type="PROSITE-ProRule" id="PRU00050"/>
    </source>
</evidence>
<dbReference type="AlphaFoldDB" id="V4Q4P4"/>
<feature type="active site" evidence="5 6">
    <location>
        <position position="196"/>
    </location>
</feature>
<dbReference type="PIRSF" id="PIRSF000876">
    <property type="entry name" value="RR_chemtxs_CheB"/>
    <property type="match status" value="1"/>
</dbReference>
<dbReference type="InterPro" id="IPR008248">
    <property type="entry name" value="CheB-like"/>
</dbReference>
<dbReference type="SUPFAM" id="SSF52172">
    <property type="entry name" value="CheY-like"/>
    <property type="match status" value="1"/>
</dbReference>
<reference evidence="10 11" key="1">
    <citation type="journal article" date="2014" name="Nature">
        <title>Sequential evolution of bacterial morphology by co-option of a developmental regulator.</title>
        <authorList>
            <person name="Jiang C."/>
            <person name="Brown P.J."/>
            <person name="Ducret A."/>
            <person name="Brun Y.V."/>
        </authorList>
    </citation>
    <scope>NUCLEOTIDE SEQUENCE [LARGE SCALE GENOMIC DNA]</scope>
    <source>
        <strain evidence="10 11">DSM 16100</strain>
    </source>
</reference>
<evidence type="ECO:0000256" key="5">
    <source>
        <dbReference type="HAMAP-Rule" id="MF_00099"/>
    </source>
</evidence>
<comment type="caution">
    <text evidence="10">The sequence shown here is derived from an EMBL/GenBank/DDBJ whole genome shotgun (WGS) entry which is preliminary data.</text>
</comment>
<dbReference type="PROSITE" id="PS50122">
    <property type="entry name" value="CHEB"/>
    <property type="match status" value="1"/>
</dbReference>
<comment type="catalytic activity">
    <reaction evidence="4 5">
        <text>[protein]-L-glutamate 5-O-methyl ester + H2O = L-glutamyl-[protein] + methanol + H(+)</text>
        <dbReference type="Rhea" id="RHEA:23236"/>
        <dbReference type="Rhea" id="RHEA-COMP:10208"/>
        <dbReference type="Rhea" id="RHEA-COMP:10311"/>
        <dbReference type="ChEBI" id="CHEBI:15377"/>
        <dbReference type="ChEBI" id="CHEBI:15378"/>
        <dbReference type="ChEBI" id="CHEBI:17790"/>
        <dbReference type="ChEBI" id="CHEBI:29973"/>
        <dbReference type="ChEBI" id="CHEBI:82795"/>
        <dbReference type="EC" id="3.1.1.61"/>
    </reaction>
</comment>
<comment type="function">
    <text evidence="5">Involved in chemotaxis. Part of a chemotaxis signal transduction system that modulates chemotaxis in response to various stimuli. Catalyzes the demethylation of specific methylglutamate residues introduced into the chemoreceptors (methyl-accepting chemotaxis proteins or MCP) by CheR. Also mediates the irreversible deamidation of specific glutamine residues to glutamic acid.</text>
</comment>
<dbReference type="PROSITE" id="PS50110">
    <property type="entry name" value="RESPONSE_REGULATORY"/>
    <property type="match status" value="1"/>
</dbReference>